<reference evidence="2 3" key="1">
    <citation type="submission" date="2019-04" db="EMBL/GenBank/DDBJ databases">
        <title>An improved genome assembly and genetic linkage map for asparagus bean, Vigna unguiculata ssp. sesquipedialis.</title>
        <authorList>
            <person name="Xia Q."/>
            <person name="Zhang R."/>
            <person name="Dong Y."/>
        </authorList>
    </citation>
    <scope>NUCLEOTIDE SEQUENCE [LARGE SCALE GENOMIC DNA]</scope>
    <source>
        <tissue evidence="2">Leaf</tissue>
    </source>
</reference>
<accession>A0A4D6KML3</accession>
<dbReference type="EMBL" id="CP039345">
    <property type="protein sequence ID" value="QCD79326.1"/>
    <property type="molecule type" value="Genomic_DNA"/>
</dbReference>
<feature type="compositionally biased region" description="Gly residues" evidence="1">
    <location>
        <begin position="15"/>
        <end position="27"/>
    </location>
</feature>
<dbReference type="Proteomes" id="UP000501690">
    <property type="component" value="Linkage Group LG1"/>
</dbReference>
<keyword evidence="3" id="KW-1185">Reference proteome</keyword>
<feature type="compositionally biased region" description="Low complexity" evidence="1">
    <location>
        <begin position="1"/>
        <end position="14"/>
    </location>
</feature>
<dbReference type="AlphaFoldDB" id="A0A4D6KML3"/>
<evidence type="ECO:0000313" key="2">
    <source>
        <dbReference type="EMBL" id="QCD79326.1"/>
    </source>
</evidence>
<sequence>MSSVTSSVSTSSSGSGSGYSRGGGSGRSGSKISGQLADEGRTPMEVTTEIREDPPEEIAESSLPARSEYKWVVEDV</sequence>
<feature type="region of interest" description="Disordered" evidence="1">
    <location>
        <begin position="1"/>
        <end position="64"/>
    </location>
</feature>
<proteinExistence type="predicted"/>
<gene>
    <name evidence="2" type="ORF">DEO72_LG1g2965</name>
</gene>
<feature type="compositionally biased region" description="Basic and acidic residues" evidence="1">
    <location>
        <begin position="38"/>
        <end position="53"/>
    </location>
</feature>
<name>A0A4D6KML3_VIGUN</name>
<protein>
    <submittedName>
        <fullName evidence="2">Uncharacterized protein</fullName>
    </submittedName>
</protein>
<evidence type="ECO:0000256" key="1">
    <source>
        <dbReference type="SAM" id="MobiDB-lite"/>
    </source>
</evidence>
<evidence type="ECO:0000313" key="3">
    <source>
        <dbReference type="Proteomes" id="UP000501690"/>
    </source>
</evidence>
<organism evidence="2 3">
    <name type="scientific">Vigna unguiculata</name>
    <name type="common">Cowpea</name>
    <dbReference type="NCBI Taxonomy" id="3917"/>
    <lineage>
        <taxon>Eukaryota</taxon>
        <taxon>Viridiplantae</taxon>
        <taxon>Streptophyta</taxon>
        <taxon>Embryophyta</taxon>
        <taxon>Tracheophyta</taxon>
        <taxon>Spermatophyta</taxon>
        <taxon>Magnoliopsida</taxon>
        <taxon>eudicotyledons</taxon>
        <taxon>Gunneridae</taxon>
        <taxon>Pentapetalae</taxon>
        <taxon>rosids</taxon>
        <taxon>fabids</taxon>
        <taxon>Fabales</taxon>
        <taxon>Fabaceae</taxon>
        <taxon>Papilionoideae</taxon>
        <taxon>50 kb inversion clade</taxon>
        <taxon>NPAAA clade</taxon>
        <taxon>indigoferoid/millettioid clade</taxon>
        <taxon>Phaseoleae</taxon>
        <taxon>Vigna</taxon>
    </lineage>
</organism>